<gene>
    <name evidence="1" type="ORF">Tco_1056374</name>
</gene>
<evidence type="ECO:0000313" key="2">
    <source>
        <dbReference type="Proteomes" id="UP001151760"/>
    </source>
</evidence>
<evidence type="ECO:0000313" key="1">
    <source>
        <dbReference type="EMBL" id="GJT82032.1"/>
    </source>
</evidence>
<name>A0ABQ5H442_9ASTR</name>
<proteinExistence type="predicted"/>
<sequence length="138" mass="15681">MVSLVVSKVDRLECAYLVYHILFAIPNQSQIIWEVQRIENKAKTEGYYPLRQRWLPLTRPLTSGQQPLTGGPVVVQRWLIDGLTLVNGGAPPLTIVDHHRWTPLTVWQVRQDQYECDFFEGWKPLSPGPIGSGGVMSE</sequence>
<reference evidence="1" key="1">
    <citation type="journal article" date="2022" name="Int. J. Mol. Sci.">
        <title>Draft Genome of Tanacetum Coccineum: Genomic Comparison of Closely Related Tanacetum-Family Plants.</title>
        <authorList>
            <person name="Yamashiro T."/>
            <person name="Shiraishi A."/>
            <person name="Nakayama K."/>
            <person name="Satake H."/>
        </authorList>
    </citation>
    <scope>NUCLEOTIDE SEQUENCE</scope>
</reference>
<keyword evidence="2" id="KW-1185">Reference proteome</keyword>
<accession>A0ABQ5H442</accession>
<comment type="caution">
    <text evidence="1">The sequence shown here is derived from an EMBL/GenBank/DDBJ whole genome shotgun (WGS) entry which is preliminary data.</text>
</comment>
<dbReference type="EMBL" id="BQNB010019131">
    <property type="protein sequence ID" value="GJT82032.1"/>
    <property type="molecule type" value="Genomic_DNA"/>
</dbReference>
<reference evidence="1" key="2">
    <citation type="submission" date="2022-01" db="EMBL/GenBank/DDBJ databases">
        <authorList>
            <person name="Yamashiro T."/>
            <person name="Shiraishi A."/>
            <person name="Satake H."/>
            <person name="Nakayama K."/>
        </authorList>
    </citation>
    <scope>NUCLEOTIDE SEQUENCE</scope>
</reference>
<protein>
    <submittedName>
        <fullName evidence="1">Uncharacterized protein</fullName>
    </submittedName>
</protein>
<dbReference type="Proteomes" id="UP001151760">
    <property type="component" value="Unassembled WGS sequence"/>
</dbReference>
<organism evidence="1 2">
    <name type="scientific">Tanacetum coccineum</name>
    <dbReference type="NCBI Taxonomy" id="301880"/>
    <lineage>
        <taxon>Eukaryota</taxon>
        <taxon>Viridiplantae</taxon>
        <taxon>Streptophyta</taxon>
        <taxon>Embryophyta</taxon>
        <taxon>Tracheophyta</taxon>
        <taxon>Spermatophyta</taxon>
        <taxon>Magnoliopsida</taxon>
        <taxon>eudicotyledons</taxon>
        <taxon>Gunneridae</taxon>
        <taxon>Pentapetalae</taxon>
        <taxon>asterids</taxon>
        <taxon>campanulids</taxon>
        <taxon>Asterales</taxon>
        <taxon>Asteraceae</taxon>
        <taxon>Asteroideae</taxon>
        <taxon>Anthemideae</taxon>
        <taxon>Anthemidinae</taxon>
        <taxon>Tanacetum</taxon>
    </lineage>
</organism>